<comment type="cofactor">
    <cofactor evidence="1 6">
        <name>heme</name>
        <dbReference type="ChEBI" id="CHEBI:30413"/>
    </cofactor>
</comment>
<dbReference type="Proteomes" id="UP000193689">
    <property type="component" value="Unassembled WGS sequence"/>
</dbReference>
<evidence type="ECO:0000313" key="9">
    <source>
        <dbReference type="EMBL" id="ORY62501.1"/>
    </source>
</evidence>
<dbReference type="PANTHER" id="PTHR47582">
    <property type="entry name" value="P450, PUTATIVE (EUROFUNG)-RELATED"/>
    <property type="match status" value="1"/>
</dbReference>
<comment type="similarity">
    <text evidence="2 7">Belongs to the cytochrome P450 family.</text>
</comment>
<dbReference type="Gene3D" id="1.10.630.10">
    <property type="entry name" value="Cytochrome P450"/>
    <property type="match status" value="1"/>
</dbReference>
<dbReference type="InParanoid" id="A0A1Y2DT99"/>
<dbReference type="OrthoDB" id="1470350at2759"/>
<dbReference type="GO" id="GO:0016705">
    <property type="term" value="F:oxidoreductase activity, acting on paired donors, with incorporation or reduction of molecular oxygen"/>
    <property type="evidence" value="ECO:0007669"/>
    <property type="project" value="InterPro"/>
</dbReference>
<keyword evidence="6 7" id="KW-0349">Heme</keyword>
<evidence type="ECO:0000256" key="3">
    <source>
        <dbReference type="ARBA" id="ARBA00022723"/>
    </source>
</evidence>
<reference evidence="9 10" key="1">
    <citation type="submission" date="2016-07" db="EMBL/GenBank/DDBJ databases">
        <title>Pervasive Adenine N6-methylation of Active Genes in Fungi.</title>
        <authorList>
            <consortium name="DOE Joint Genome Institute"/>
            <person name="Mondo S.J."/>
            <person name="Dannebaum R.O."/>
            <person name="Kuo R.C."/>
            <person name="Labutti K."/>
            <person name="Haridas S."/>
            <person name="Kuo A."/>
            <person name="Salamov A."/>
            <person name="Ahrendt S.R."/>
            <person name="Lipzen A."/>
            <person name="Sullivan W."/>
            <person name="Andreopoulos W.B."/>
            <person name="Clum A."/>
            <person name="Lindquist E."/>
            <person name="Daum C."/>
            <person name="Ramamoorthy G.K."/>
            <person name="Gryganskyi A."/>
            <person name="Culley D."/>
            <person name="Magnuson J.K."/>
            <person name="James T.Y."/>
            <person name="O'Malley M.A."/>
            <person name="Stajich J.E."/>
            <person name="Spatafora J.W."/>
            <person name="Visel A."/>
            <person name="Grigoriev I.V."/>
        </authorList>
    </citation>
    <scope>NUCLEOTIDE SEQUENCE [LARGE SCALE GENOMIC DNA]</scope>
    <source>
        <strain evidence="9 10">CBS 129021</strain>
    </source>
</reference>
<evidence type="ECO:0000256" key="8">
    <source>
        <dbReference type="SAM" id="MobiDB-lite"/>
    </source>
</evidence>
<name>A0A1Y2DT99_9PEZI</name>
<evidence type="ECO:0000256" key="2">
    <source>
        <dbReference type="ARBA" id="ARBA00010617"/>
    </source>
</evidence>
<feature type="binding site" description="axial binding residue" evidence="6">
    <location>
        <position position="488"/>
    </location>
    <ligand>
        <name>heme</name>
        <dbReference type="ChEBI" id="CHEBI:30413"/>
    </ligand>
    <ligandPart>
        <name>Fe</name>
        <dbReference type="ChEBI" id="CHEBI:18248"/>
    </ligandPart>
</feature>
<dbReference type="Pfam" id="PF00067">
    <property type="entry name" value="p450"/>
    <property type="match status" value="1"/>
</dbReference>
<proteinExistence type="inferred from homology"/>
<dbReference type="SUPFAM" id="SSF48264">
    <property type="entry name" value="Cytochrome P450"/>
    <property type="match status" value="1"/>
</dbReference>
<dbReference type="GO" id="GO:0020037">
    <property type="term" value="F:heme binding"/>
    <property type="evidence" value="ECO:0007669"/>
    <property type="project" value="InterPro"/>
</dbReference>
<dbReference type="AlphaFoldDB" id="A0A1Y2DT99"/>
<keyword evidence="4 6" id="KW-0408">Iron</keyword>
<dbReference type="CDD" id="cd11040">
    <property type="entry name" value="CYP7_CYP8-like"/>
    <property type="match status" value="1"/>
</dbReference>
<keyword evidence="5 7" id="KW-0503">Monooxygenase</keyword>
<gene>
    <name evidence="9" type="ORF">BCR38DRAFT_241269</name>
</gene>
<keyword evidence="7" id="KW-0560">Oxidoreductase</keyword>
<dbReference type="InterPro" id="IPR053007">
    <property type="entry name" value="CYP450_monoxygenase_sec-met"/>
</dbReference>
<feature type="region of interest" description="Disordered" evidence="8">
    <location>
        <begin position="449"/>
        <end position="468"/>
    </location>
</feature>
<dbReference type="STRING" id="1141098.A0A1Y2DT99"/>
<dbReference type="InterPro" id="IPR002403">
    <property type="entry name" value="Cyt_P450_E_grp-IV"/>
</dbReference>
<dbReference type="GO" id="GO:0004497">
    <property type="term" value="F:monooxygenase activity"/>
    <property type="evidence" value="ECO:0007669"/>
    <property type="project" value="UniProtKB-KW"/>
</dbReference>
<evidence type="ECO:0000256" key="1">
    <source>
        <dbReference type="ARBA" id="ARBA00001971"/>
    </source>
</evidence>
<dbReference type="PRINTS" id="PR00465">
    <property type="entry name" value="EP450IV"/>
</dbReference>
<dbReference type="GO" id="GO:0005506">
    <property type="term" value="F:iron ion binding"/>
    <property type="evidence" value="ECO:0007669"/>
    <property type="project" value="InterPro"/>
</dbReference>
<evidence type="ECO:0000313" key="10">
    <source>
        <dbReference type="Proteomes" id="UP000193689"/>
    </source>
</evidence>
<evidence type="ECO:0000256" key="4">
    <source>
        <dbReference type="ARBA" id="ARBA00023004"/>
    </source>
</evidence>
<comment type="caution">
    <text evidence="9">The sequence shown here is derived from an EMBL/GenBank/DDBJ whole genome shotgun (WGS) entry which is preliminary data.</text>
</comment>
<dbReference type="InterPro" id="IPR001128">
    <property type="entry name" value="Cyt_P450"/>
</dbReference>
<dbReference type="InterPro" id="IPR036396">
    <property type="entry name" value="Cyt_P450_sf"/>
</dbReference>
<keyword evidence="3 6" id="KW-0479">Metal-binding</keyword>
<evidence type="ECO:0000256" key="5">
    <source>
        <dbReference type="ARBA" id="ARBA00023033"/>
    </source>
</evidence>
<dbReference type="PROSITE" id="PS00086">
    <property type="entry name" value="CYTOCHROME_P450"/>
    <property type="match status" value="1"/>
</dbReference>
<dbReference type="GeneID" id="63770602"/>
<sequence>MDSIVLAPSHAVIAGSGLGNKADAASIAGGVLETMMTTGAGKISTIVLASIVALFLLDQFFTAKVDPQEPPLLKPRFPLIGHLVGMMLGQQSYFQKLHKRNSPPIYTLPVLNGKIYIATSPPLIQSALRGKDLSFDPFVVDFAQKLLGLDEATMAIIRDESKGTTTNADMTKAIHGGLSGGNLLRTNRAVLEDVAAQLNAFPLGNDGLEIPDFWIWLRNLLSAATTKALYGKKANPFDTIPTMFDDLWQFDTHTPTLMISPFPWLTHPKTLQARARLQAAVVDWYTAGNDKDPDIAAIAAYRAETLRRHGFSARQIGQIEISLALVSMQNAIPTLLWLVLNVYQRPGWVERIRLEILDTLQEAKPVNGMRQVQIYVSSLEEKAPFLLACYKEAVRIGNAQLGTRRVMQDTYISDGKGNRYLVKKGIDMLMPCGVMHRLDNVWESDTDSFNPNNFLSPEQKGLDPQTQSEREKLRKASYIPFGGGKHYCPGRKFAMYEIMALMATLVVGFHVSPLGGGEEIQMLEMMGVRFGEAVAKPKRNGEGCPVRLKRKEGWEAVRWRFVC</sequence>
<keyword evidence="10" id="KW-1185">Reference proteome</keyword>
<dbReference type="RefSeq" id="XP_040714337.1">
    <property type="nucleotide sequence ID" value="XM_040854390.1"/>
</dbReference>
<organism evidence="9 10">
    <name type="scientific">Pseudomassariella vexata</name>
    <dbReference type="NCBI Taxonomy" id="1141098"/>
    <lineage>
        <taxon>Eukaryota</taxon>
        <taxon>Fungi</taxon>
        <taxon>Dikarya</taxon>
        <taxon>Ascomycota</taxon>
        <taxon>Pezizomycotina</taxon>
        <taxon>Sordariomycetes</taxon>
        <taxon>Xylariomycetidae</taxon>
        <taxon>Amphisphaeriales</taxon>
        <taxon>Pseudomassariaceae</taxon>
        <taxon>Pseudomassariella</taxon>
    </lineage>
</organism>
<dbReference type="PANTHER" id="PTHR47582:SF1">
    <property type="entry name" value="P450, PUTATIVE (EUROFUNG)-RELATED"/>
    <property type="match status" value="1"/>
</dbReference>
<dbReference type="InterPro" id="IPR017972">
    <property type="entry name" value="Cyt_P450_CS"/>
</dbReference>
<evidence type="ECO:0000256" key="6">
    <source>
        <dbReference type="PIRSR" id="PIRSR602403-1"/>
    </source>
</evidence>
<dbReference type="EMBL" id="MCFJ01000009">
    <property type="protein sequence ID" value="ORY62501.1"/>
    <property type="molecule type" value="Genomic_DNA"/>
</dbReference>
<accession>A0A1Y2DT99</accession>
<evidence type="ECO:0000256" key="7">
    <source>
        <dbReference type="RuleBase" id="RU000461"/>
    </source>
</evidence>
<protein>
    <submittedName>
        <fullName evidence="9">Cytochrome P450</fullName>
    </submittedName>
</protein>